<protein>
    <submittedName>
        <fullName evidence="1">Uncharacterized protein</fullName>
    </submittedName>
</protein>
<dbReference type="Proteomes" id="UP000030564">
    <property type="component" value="Unassembled WGS sequence"/>
</dbReference>
<sequence length="182" mass="20584">MRFMKVMAQSEGECANRVDGHIVGFYEDVGSVPVYRASIDRFYNVQRLDAEHAGNQDIVARIETFMSTATVDMMRMFHWNHRTEASGQSMELIAEGEGCETEATRVRFRFLSPEGEMKSEMTLSSETDIEKIRRVELENGGVKVVAKGKKKRRGQKTASVGPAIQDTVFMDRLCKTYLASGW</sequence>
<gene>
    <name evidence="1" type="ORF">NZ35_03675</name>
</gene>
<organism evidence="1 2">
    <name type="scientific">Pseudomonas chlororaphis</name>
    <dbReference type="NCBI Taxonomy" id="587753"/>
    <lineage>
        <taxon>Bacteria</taxon>
        <taxon>Pseudomonadati</taxon>
        <taxon>Pseudomonadota</taxon>
        <taxon>Gammaproteobacteria</taxon>
        <taxon>Pseudomonadales</taxon>
        <taxon>Pseudomonadaceae</taxon>
        <taxon>Pseudomonas</taxon>
    </lineage>
</organism>
<evidence type="ECO:0000313" key="1">
    <source>
        <dbReference type="EMBL" id="KHA75388.1"/>
    </source>
</evidence>
<dbReference type="PATRIC" id="fig|587753.9.peg.753"/>
<dbReference type="OrthoDB" id="6995489at2"/>
<reference evidence="1 2" key="1">
    <citation type="submission" date="2014-10" db="EMBL/GenBank/DDBJ databases">
        <title>Draft genome sequence of Pseudomonas chlororaphis EA105.</title>
        <authorList>
            <person name="McCully L.M."/>
            <person name="Bitzer A.S."/>
            <person name="Spence C."/>
            <person name="Bais H."/>
            <person name="Silby M.W."/>
        </authorList>
    </citation>
    <scope>NUCLEOTIDE SEQUENCE [LARGE SCALE GENOMIC DNA]</scope>
    <source>
        <strain evidence="1 2">EA105</strain>
    </source>
</reference>
<evidence type="ECO:0000313" key="2">
    <source>
        <dbReference type="Proteomes" id="UP000030564"/>
    </source>
</evidence>
<dbReference type="EMBL" id="JSFK01000001">
    <property type="protein sequence ID" value="KHA75388.1"/>
    <property type="molecule type" value="Genomic_DNA"/>
</dbReference>
<comment type="caution">
    <text evidence="1">The sequence shown here is derived from an EMBL/GenBank/DDBJ whole genome shotgun (WGS) entry which is preliminary data.</text>
</comment>
<name>A0A0A6DHQ2_9PSED</name>
<accession>A0A0A6DHQ2</accession>
<proteinExistence type="predicted"/>
<dbReference type="AlphaFoldDB" id="A0A0A6DHQ2"/>